<feature type="chain" id="PRO_5037686898" description="Acyloxyacyl hydrolase" evidence="1">
    <location>
        <begin position="26"/>
        <end position="168"/>
    </location>
</feature>
<dbReference type="Pfam" id="PF09411">
    <property type="entry name" value="PagL"/>
    <property type="match status" value="1"/>
</dbReference>
<keyword evidence="3" id="KW-1185">Reference proteome</keyword>
<name>A0A918JRR1_9ALTE</name>
<reference evidence="2" key="2">
    <citation type="submission" date="2020-09" db="EMBL/GenBank/DDBJ databases">
        <authorList>
            <person name="Sun Q."/>
            <person name="Kim S."/>
        </authorList>
    </citation>
    <scope>NUCLEOTIDE SEQUENCE</scope>
    <source>
        <strain evidence="2">KCTC 22164</strain>
    </source>
</reference>
<evidence type="ECO:0000313" key="2">
    <source>
        <dbReference type="EMBL" id="GGW93154.1"/>
    </source>
</evidence>
<accession>A0A918JRR1</accession>
<reference evidence="2" key="1">
    <citation type="journal article" date="2014" name="Int. J. Syst. Evol. Microbiol.">
        <title>Complete genome sequence of Corynebacterium casei LMG S-19264T (=DSM 44701T), isolated from a smear-ripened cheese.</title>
        <authorList>
            <consortium name="US DOE Joint Genome Institute (JGI-PGF)"/>
            <person name="Walter F."/>
            <person name="Albersmeier A."/>
            <person name="Kalinowski J."/>
            <person name="Ruckert C."/>
        </authorList>
    </citation>
    <scope>NUCLEOTIDE SEQUENCE</scope>
    <source>
        <strain evidence="2">KCTC 22164</strain>
    </source>
</reference>
<dbReference type="InterPro" id="IPR018550">
    <property type="entry name" value="Lipid-A_deacylase-rel"/>
</dbReference>
<dbReference type="EMBL" id="BMXP01000009">
    <property type="protein sequence ID" value="GGW93154.1"/>
    <property type="molecule type" value="Genomic_DNA"/>
</dbReference>
<dbReference type="RefSeq" id="WP_189407793.1">
    <property type="nucleotide sequence ID" value="NZ_BMXP01000009.1"/>
</dbReference>
<feature type="signal peptide" evidence="1">
    <location>
        <begin position="1"/>
        <end position="25"/>
    </location>
</feature>
<dbReference type="AlphaFoldDB" id="A0A918JRR1"/>
<organism evidence="2 3">
    <name type="scientific">Alteromonas halophila</name>
    <dbReference type="NCBI Taxonomy" id="516698"/>
    <lineage>
        <taxon>Bacteria</taxon>
        <taxon>Pseudomonadati</taxon>
        <taxon>Pseudomonadota</taxon>
        <taxon>Gammaproteobacteria</taxon>
        <taxon>Alteromonadales</taxon>
        <taxon>Alteromonadaceae</taxon>
        <taxon>Alteromonas/Salinimonas group</taxon>
        <taxon>Alteromonas</taxon>
    </lineage>
</organism>
<dbReference type="Proteomes" id="UP000631300">
    <property type="component" value="Unassembled WGS sequence"/>
</dbReference>
<evidence type="ECO:0008006" key="4">
    <source>
        <dbReference type="Google" id="ProtNLM"/>
    </source>
</evidence>
<protein>
    <recommendedName>
        <fullName evidence="4">Acyloxyacyl hydrolase</fullName>
    </recommendedName>
</protein>
<proteinExistence type="predicted"/>
<gene>
    <name evidence="2" type="ORF">GCM10007391_29310</name>
</gene>
<keyword evidence="1" id="KW-0732">Signal</keyword>
<evidence type="ECO:0000313" key="3">
    <source>
        <dbReference type="Proteomes" id="UP000631300"/>
    </source>
</evidence>
<evidence type="ECO:0000256" key="1">
    <source>
        <dbReference type="SAM" id="SignalP"/>
    </source>
</evidence>
<dbReference type="Gene3D" id="2.40.160.20">
    <property type="match status" value="1"/>
</dbReference>
<sequence length="168" mass="18566">MKKKHTYAVGSFALITALTALPSYAQSQSQDKFGELKVGAAIWNVMDDADRSAAHVAYIHKPLKRFYGIQPSALVIWADEGQHYYSLGAHKELYRNGRFFTSIAFHAGLVDSPEELGDNVEFYSALSAHYQLTERWAVEAEIGHISNGGLGETNPGSEGITLSLRYKL</sequence>
<comment type="caution">
    <text evidence="2">The sequence shown here is derived from an EMBL/GenBank/DDBJ whole genome shotgun (WGS) entry which is preliminary data.</text>
</comment>